<comment type="caution">
    <text evidence="1">The sequence shown here is derived from an EMBL/GenBank/DDBJ whole genome shotgun (WGS) entry which is preliminary data.</text>
</comment>
<evidence type="ECO:0000313" key="2">
    <source>
        <dbReference type="Proteomes" id="UP000256512"/>
    </source>
</evidence>
<evidence type="ECO:0000313" key="1">
    <source>
        <dbReference type="EMBL" id="REC56546.1"/>
    </source>
</evidence>
<proteinExistence type="predicted"/>
<keyword evidence="2" id="KW-1185">Reference proteome</keyword>
<sequence>MGTTSFFLGMEKPHRFSKPMRFSFGEKRYSGQREIAPEIEFERMRMSVFESLKNINKKTLQKKSEAFYFC</sequence>
<accession>A0A3D9BT34</accession>
<reference evidence="1 2" key="1">
    <citation type="journal article" date="2006" name="Int. J. Syst. Evol. Microbiol.">
        <title>Chryseobacterium piscium sp. nov., isolated from fish of the South Atlantic Ocean off South Africa.</title>
        <authorList>
            <person name="de Beer H."/>
            <person name="Hugo C.J."/>
            <person name="Jooste P.J."/>
            <person name="Vancanneyt M."/>
            <person name="Coenye T."/>
            <person name="Vandamme P."/>
        </authorList>
    </citation>
    <scope>NUCLEOTIDE SEQUENCE [LARGE SCALE GENOMIC DNA]</scope>
    <source>
        <strain evidence="1 2">CCUG 51923</strain>
    </source>
</reference>
<protein>
    <submittedName>
        <fullName evidence="1">Uncharacterized protein</fullName>
    </submittedName>
</protein>
<dbReference type="AlphaFoldDB" id="A0A3D9BT34"/>
<dbReference type="EMBL" id="QNVS01000005">
    <property type="protein sequence ID" value="REC56546.1"/>
    <property type="molecule type" value="Genomic_DNA"/>
</dbReference>
<dbReference type="Proteomes" id="UP000256512">
    <property type="component" value="Unassembled WGS sequence"/>
</dbReference>
<gene>
    <name evidence="1" type="ORF">DRF62_03055</name>
</gene>
<organism evidence="1 2">
    <name type="scientific">Chryseobacterium piscium</name>
    <dbReference type="NCBI Taxonomy" id="333702"/>
    <lineage>
        <taxon>Bacteria</taxon>
        <taxon>Pseudomonadati</taxon>
        <taxon>Bacteroidota</taxon>
        <taxon>Flavobacteriia</taxon>
        <taxon>Flavobacteriales</taxon>
        <taxon>Weeksellaceae</taxon>
        <taxon>Chryseobacterium group</taxon>
        <taxon>Chryseobacterium</taxon>
    </lineage>
</organism>
<name>A0A3D9BT34_9FLAO</name>